<dbReference type="KEGG" id="psl:Psta_0561"/>
<organism evidence="2 3">
    <name type="scientific">Pirellula staleyi (strain ATCC 27377 / DSM 6068 / ICPB 4128)</name>
    <name type="common">Pirella staleyi</name>
    <dbReference type="NCBI Taxonomy" id="530564"/>
    <lineage>
        <taxon>Bacteria</taxon>
        <taxon>Pseudomonadati</taxon>
        <taxon>Planctomycetota</taxon>
        <taxon>Planctomycetia</taxon>
        <taxon>Pirellulales</taxon>
        <taxon>Pirellulaceae</taxon>
        <taxon>Pirellula</taxon>
    </lineage>
</organism>
<dbReference type="InterPro" id="IPR052353">
    <property type="entry name" value="Benzoxazolinone_Detox_Enz"/>
</dbReference>
<dbReference type="InterPro" id="IPR011037">
    <property type="entry name" value="Pyrv_Knase-like_insert_dom_sf"/>
</dbReference>
<dbReference type="STRING" id="530564.Psta_0561"/>
<dbReference type="OrthoDB" id="9786134at2"/>
<dbReference type="GO" id="GO:0030151">
    <property type="term" value="F:molybdenum ion binding"/>
    <property type="evidence" value="ECO:0007669"/>
    <property type="project" value="InterPro"/>
</dbReference>
<dbReference type="Pfam" id="PF03475">
    <property type="entry name" value="YiiM_3-alpha"/>
    <property type="match status" value="1"/>
</dbReference>
<evidence type="ECO:0000313" key="3">
    <source>
        <dbReference type="Proteomes" id="UP000001887"/>
    </source>
</evidence>
<dbReference type="Gene3D" id="2.40.33.20">
    <property type="entry name" value="PK beta-barrel domain-like"/>
    <property type="match status" value="1"/>
</dbReference>
<dbReference type="GO" id="GO:0003824">
    <property type="term" value="F:catalytic activity"/>
    <property type="evidence" value="ECO:0007669"/>
    <property type="project" value="InterPro"/>
</dbReference>
<dbReference type="SUPFAM" id="SSF50800">
    <property type="entry name" value="PK beta-barrel domain-like"/>
    <property type="match status" value="1"/>
</dbReference>
<dbReference type="HOGENOM" id="CLU_082566_1_1_0"/>
<dbReference type="Proteomes" id="UP000001887">
    <property type="component" value="Chromosome"/>
</dbReference>
<dbReference type="PANTHER" id="PTHR30212">
    <property type="entry name" value="PROTEIN YIIM"/>
    <property type="match status" value="1"/>
</dbReference>
<keyword evidence="3" id="KW-1185">Reference proteome</keyword>
<dbReference type="AlphaFoldDB" id="D2R4A0"/>
<dbReference type="InterPro" id="IPR005163">
    <property type="entry name" value="Tri_helical_YiiM-like"/>
</dbReference>
<dbReference type="eggNOG" id="COG2258">
    <property type="taxonomic scope" value="Bacteria"/>
</dbReference>
<name>D2R4A0_PIRSD</name>
<dbReference type="Pfam" id="PF03473">
    <property type="entry name" value="MOSC"/>
    <property type="match status" value="1"/>
</dbReference>
<protein>
    <submittedName>
        <fullName evidence="2">MOSC domain containing protein</fullName>
    </submittedName>
</protein>
<feature type="domain" description="MOSC" evidence="1">
    <location>
        <begin position="41"/>
        <end position="182"/>
    </location>
</feature>
<reference evidence="2 3" key="1">
    <citation type="journal article" date="2009" name="Stand. Genomic Sci.">
        <title>Complete genome sequence of Pirellula staleyi type strain (ATCC 27377).</title>
        <authorList>
            <person name="Clum A."/>
            <person name="Tindall B.J."/>
            <person name="Sikorski J."/>
            <person name="Ivanova N."/>
            <person name="Mavrommatis K."/>
            <person name="Lucas S."/>
            <person name="Glavina del Rio T."/>
            <person name="Nolan M."/>
            <person name="Chen F."/>
            <person name="Tice H."/>
            <person name="Pitluck S."/>
            <person name="Cheng J.F."/>
            <person name="Chertkov O."/>
            <person name="Brettin T."/>
            <person name="Han C."/>
            <person name="Detter J.C."/>
            <person name="Kuske C."/>
            <person name="Bruce D."/>
            <person name="Goodwin L."/>
            <person name="Ovchinikova G."/>
            <person name="Pati A."/>
            <person name="Mikhailova N."/>
            <person name="Chen A."/>
            <person name="Palaniappan K."/>
            <person name="Land M."/>
            <person name="Hauser L."/>
            <person name="Chang Y.J."/>
            <person name="Jeffries C.D."/>
            <person name="Chain P."/>
            <person name="Rohde M."/>
            <person name="Goker M."/>
            <person name="Bristow J."/>
            <person name="Eisen J.A."/>
            <person name="Markowitz V."/>
            <person name="Hugenholtz P."/>
            <person name="Kyrpides N.C."/>
            <person name="Klenk H.P."/>
            <person name="Lapidus A."/>
        </authorList>
    </citation>
    <scope>NUCLEOTIDE SEQUENCE [LARGE SCALE GENOMIC DNA]</scope>
    <source>
        <strain evidence="3">ATCC 27377 / DSM 6068 / ICPB 4128</strain>
    </source>
</reference>
<proteinExistence type="predicted"/>
<dbReference type="GO" id="GO:0030170">
    <property type="term" value="F:pyridoxal phosphate binding"/>
    <property type="evidence" value="ECO:0007669"/>
    <property type="project" value="InterPro"/>
</dbReference>
<gene>
    <name evidence="2" type="ordered locus">Psta_0561</name>
</gene>
<dbReference type="InterPro" id="IPR005302">
    <property type="entry name" value="MoCF_Sase_C"/>
</dbReference>
<dbReference type="EMBL" id="CP001848">
    <property type="protein sequence ID" value="ADB15248.1"/>
    <property type="molecule type" value="Genomic_DNA"/>
</dbReference>
<dbReference type="PANTHER" id="PTHR30212:SF2">
    <property type="entry name" value="PROTEIN YIIM"/>
    <property type="match status" value="1"/>
</dbReference>
<evidence type="ECO:0000259" key="1">
    <source>
        <dbReference type="PROSITE" id="PS51340"/>
    </source>
</evidence>
<sequence>MTAAASSPRIVSIQVGLPQECGTEGAADEHDTPWRTGFYKLPVAGPVQAKSLGIVGDGVADRVHHGGIDKAVLAYSADHYPVWNRDLRGSGLLATGEMTGGAFGENLSITGLGENDVCIGDLWQAGDVLLEVSQPRQPCWKLSRRWRIADLAAQVIRNGKSGWYVRVVREGTLTAGLELTLVARKHPTWTIARVNDVGYHQKKEIALATELAALPELAAAWREMFEDRVRKHRER</sequence>
<accession>D2R4A0</accession>
<dbReference type="PROSITE" id="PS51340">
    <property type="entry name" value="MOSC"/>
    <property type="match status" value="1"/>
</dbReference>
<evidence type="ECO:0000313" key="2">
    <source>
        <dbReference type="EMBL" id="ADB15248.1"/>
    </source>
</evidence>